<evidence type="ECO:0000256" key="10">
    <source>
        <dbReference type="SAM" id="Phobius"/>
    </source>
</evidence>
<evidence type="ECO:0000256" key="2">
    <source>
        <dbReference type="ARBA" id="ARBA00010794"/>
    </source>
</evidence>
<dbReference type="Proteomes" id="UP000092445">
    <property type="component" value="Unassembled WGS sequence"/>
</dbReference>
<keyword evidence="8 10" id="KW-1133">Transmembrane helix</keyword>
<evidence type="ECO:0000256" key="5">
    <source>
        <dbReference type="ARBA" id="ARBA00022692"/>
    </source>
</evidence>
<evidence type="ECO:0000256" key="6">
    <source>
        <dbReference type="ARBA" id="ARBA00022777"/>
    </source>
</evidence>
<organism evidence="11 12">
    <name type="scientific">Glossina pallidipes</name>
    <name type="common">Tsetse fly</name>
    <dbReference type="NCBI Taxonomy" id="7398"/>
    <lineage>
        <taxon>Eukaryota</taxon>
        <taxon>Metazoa</taxon>
        <taxon>Ecdysozoa</taxon>
        <taxon>Arthropoda</taxon>
        <taxon>Hexapoda</taxon>
        <taxon>Insecta</taxon>
        <taxon>Pterygota</taxon>
        <taxon>Neoptera</taxon>
        <taxon>Endopterygota</taxon>
        <taxon>Diptera</taxon>
        <taxon>Brachycera</taxon>
        <taxon>Muscomorpha</taxon>
        <taxon>Hippoboscoidea</taxon>
        <taxon>Glossinidae</taxon>
        <taxon>Glossina</taxon>
    </lineage>
</organism>
<evidence type="ECO:0000313" key="11">
    <source>
        <dbReference type="EnsemblMetazoa" id="GPAI046172-PA"/>
    </source>
</evidence>
<evidence type="ECO:0000256" key="3">
    <source>
        <dbReference type="ARBA" id="ARBA00012132"/>
    </source>
</evidence>
<evidence type="ECO:0000256" key="8">
    <source>
        <dbReference type="ARBA" id="ARBA00022989"/>
    </source>
</evidence>
<feature type="transmembrane region" description="Helical" evidence="10">
    <location>
        <begin position="137"/>
        <end position="155"/>
    </location>
</feature>
<evidence type="ECO:0000313" key="12">
    <source>
        <dbReference type="Proteomes" id="UP000092445"/>
    </source>
</evidence>
<feature type="transmembrane region" description="Helical" evidence="10">
    <location>
        <begin position="48"/>
        <end position="70"/>
    </location>
</feature>
<feature type="transmembrane region" description="Helical" evidence="10">
    <location>
        <begin position="234"/>
        <end position="253"/>
    </location>
</feature>
<keyword evidence="12" id="KW-1185">Reference proteome</keyword>
<comment type="subcellular location">
    <subcellularLocation>
        <location evidence="1">Endoplasmic reticulum membrane</location>
        <topology evidence="1">Multi-pass membrane protein</topology>
    </subcellularLocation>
</comment>
<keyword evidence="6" id="KW-0418">Kinase</keyword>
<feature type="transmembrane region" description="Helical" evidence="10">
    <location>
        <begin position="82"/>
        <end position="102"/>
    </location>
</feature>
<feature type="transmembrane region" description="Helical" evidence="10">
    <location>
        <begin position="167"/>
        <end position="186"/>
    </location>
</feature>
<comment type="similarity">
    <text evidence="2">Belongs to the polyprenol kinase family.</text>
</comment>
<feature type="transmembrane region" description="Helical" evidence="10">
    <location>
        <begin position="327"/>
        <end position="348"/>
    </location>
</feature>
<keyword evidence="9 10" id="KW-0472">Membrane</keyword>
<dbReference type="VEuPathDB" id="VectorBase:GPAI046172"/>
<keyword evidence="7" id="KW-0256">Endoplasmic reticulum</keyword>
<feature type="transmembrane region" description="Helical" evidence="10">
    <location>
        <begin position="401"/>
        <end position="425"/>
    </location>
</feature>
<reference evidence="11" key="2">
    <citation type="submission" date="2020-05" db="UniProtKB">
        <authorList>
            <consortium name="EnsemblMetazoa"/>
        </authorList>
    </citation>
    <scope>IDENTIFICATION</scope>
    <source>
        <strain evidence="11">IAEA</strain>
    </source>
</reference>
<proteinExistence type="inferred from homology"/>
<dbReference type="PANTHER" id="PTHR13205">
    <property type="entry name" value="TRANSMEMBRANE PROTEIN 15-RELATED"/>
    <property type="match status" value="1"/>
</dbReference>
<keyword evidence="4" id="KW-0808">Transferase</keyword>
<evidence type="ECO:0000256" key="1">
    <source>
        <dbReference type="ARBA" id="ARBA00004477"/>
    </source>
</evidence>
<dbReference type="GO" id="GO:0005789">
    <property type="term" value="C:endoplasmic reticulum membrane"/>
    <property type="evidence" value="ECO:0007669"/>
    <property type="project" value="UniProtKB-SubCell"/>
</dbReference>
<feature type="transmembrane region" description="Helical" evidence="10">
    <location>
        <begin position="114"/>
        <end position="131"/>
    </location>
</feature>
<dbReference type="EC" id="2.7.1.108" evidence="3"/>
<dbReference type="AlphaFoldDB" id="A0A1B0AHR1"/>
<dbReference type="GO" id="GO:0043048">
    <property type="term" value="P:dolichyl monophosphate biosynthetic process"/>
    <property type="evidence" value="ECO:0007669"/>
    <property type="project" value="TreeGrafter"/>
</dbReference>
<sequence>MKLRMRSSGYSRDTSSEEDFQIKYRQMLETSKSEKGDNFITRSASSGYWLSALIPLALASAFSSSLFTTYQPQCDLPQTYNLLTALAVGMVLESLCFFIYLNKKKENWHRSWKIILALIPIPLTTCMIKFVVLTTWPYAWCLSTVVIFLYQTVYVKILHGFPSTFTFGEACVLVQSLILFLLNIFIKLYDIIFKGQTAIIRDFDKLNLIVMTTLLWLSVICLLLSICSWLRHAFCVYGLISALAISATCLPLANASLPIITVWKFMFKDIMRLYIALFYAVLSSAAVCAVAWQLHRAQTASTSVRKIFHVLLVLVYMPGILYQCTLLYVAIGAALALMVIIEILRLLCIPPLGEVLRNAFKCFADEKDAGLIALTPFCLLIGCSLPLWLKPCPCLITNSQFGLQFLPLMAGVLTIGFGDTAASIFGSKYGRIKWRNGSRTLEGSLAFIVATFIPILILNALSFISLSVAQWLVVAGAVIVSALVEAHTDQIDNLVLPLIFYSIVSFIG</sequence>
<dbReference type="GO" id="GO:0004168">
    <property type="term" value="F:dolichol kinase activity"/>
    <property type="evidence" value="ECO:0007669"/>
    <property type="project" value="UniProtKB-EC"/>
</dbReference>
<protein>
    <recommendedName>
        <fullName evidence="3">dolichol kinase</fullName>
        <ecNumber evidence="3">2.7.1.108</ecNumber>
    </recommendedName>
</protein>
<feature type="transmembrane region" description="Helical" evidence="10">
    <location>
        <begin position="445"/>
        <end position="462"/>
    </location>
</feature>
<evidence type="ECO:0000256" key="4">
    <source>
        <dbReference type="ARBA" id="ARBA00022679"/>
    </source>
</evidence>
<dbReference type="PANTHER" id="PTHR13205:SF15">
    <property type="entry name" value="DOLICHOL KINASE"/>
    <property type="match status" value="1"/>
</dbReference>
<reference evidence="12" key="1">
    <citation type="submission" date="2014-03" db="EMBL/GenBank/DDBJ databases">
        <authorList>
            <person name="Aksoy S."/>
            <person name="Warren W."/>
            <person name="Wilson R.K."/>
        </authorList>
    </citation>
    <scope>NUCLEOTIDE SEQUENCE [LARGE SCALE GENOMIC DNA]</scope>
    <source>
        <strain evidence="12">IAEA</strain>
    </source>
</reference>
<dbReference type="EnsemblMetazoa" id="GPAI046172-RA">
    <property type="protein sequence ID" value="GPAI046172-PA"/>
    <property type="gene ID" value="GPAI046172"/>
</dbReference>
<feature type="transmembrane region" description="Helical" evidence="10">
    <location>
        <begin position="206"/>
        <end position="227"/>
    </location>
</feature>
<evidence type="ECO:0000256" key="9">
    <source>
        <dbReference type="ARBA" id="ARBA00023136"/>
    </source>
</evidence>
<dbReference type="STRING" id="7398.A0A1B0AHR1"/>
<accession>A0A1B0AHR1</accession>
<keyword evidence="5 10" id="KW-0812">Transmembrane</keyword>
<feature type="transmembrane region" description="Helical" evidence="10">
    <location>
        <begin position="273"/>
        <end position="292"/>
    </location>
</feature>
<name>A0A1B0AHR1_GLOPL</name>
<feature type="transmembrane region" description="Helical" evidence="10">
    <location>
        <begin position="369"/>
        <end position="389"/>
    </location>
</feature>
<dbReference type="InterPro" id="IPR032974">
    <property type="entry name" value="Polypren_kinase"/>
</dbReference>
<feature type="transmembrane region" description="Helical" evidence="10">
    <location>
        <begin position="304"/>
        <end position="321"/>
    </location>
</feature>
<evidence type="ECO:0000256" key="7">
    <source>
        <dbReference type="ARBA" id="ARBA00022824"/>
    </source>
</evidence>